<dbReference type="STRING" id="207559.Dde_1630"/>
<gene>
    <name evidence="1" type="ordered locus">Dde_1630</name>
</gene>
<dbReference type="InterPro" id="IPR011990">
    <property type="entry name" value="TPR-like_helical_dom_sf"/>
</dbReference>
<protein>
    <submittedName>
        <fullName evidence="1">Tetratricopeptide TPR_1 repeat-containing protein</fullName>
    </submittedName>
</protein>
<proteinExistence type="predicted"/>
<dbReference type="EMBL" id="CP000112">
    <property type="protein sequence ID" value="ABB38427.2"/>
    <property type="molecule type" value="Genomic_DNA"/>
</dbReference>
<organism evidence="1 2">
    <name type="scientific">Oleidesulfovibrio alaskensis (strain ATCC BAA-1058 / DSM 17464 / G20)</name>
    <name type="common">Desulfovibrio alaskensis</name>
    <dbReference type="NCBI Taxonomy" id="207559"/>
    <lineage>
        <taxon>Bacteria</taxon>
        <taxon>Pseudomonadati</taxon>
        <taxon>Thermodesulfobacteriota</taxon>
        <taxon>Desulfovibrionia</taxon>
        <taxon>Desulfovibrionales</taxon>
        <taxon>Desulfovibrionaceae</taxon>
        <taxon>Oleidesulfovibrio</taxon>
    </lineage>
</organism>
<evidence type="ECO:0000313" key="2">
    <source>
        <dbReference type="Proteomes" id="UP000002710"/>
    </source>
</evidence>
<dbReference type="Proteomes" id="UP000002710">
    <property type="component" value="Chromosome"/>
</dbReference>
<dbReference type="RefSeq" id="WP_011367581.1">
    <property type="nucleotide sequence ID" value="NC_007519.1"/>
</dbReference>
<dbReference type="AlphaFoldDB" id="Q311G9"/>
<dbReference type="SMART" id="SM00028">
    <property type="entry name" value="TPR"/>
    <property type="match status" value="2"/>
</dbReference>
<keyword evidence="2" id="KW-1185">Reference proteome</keyword>
<reference evidence="1 2" key="1">
    <citation type="journal article" date="2011" name="J. Bacteriol.">
        <title>Complete genome sequence and updated annotation of Desulfovibrio alaskensis G20.</title>
        <authorList>
            <person name="Hauser L.J."/>
            <person name="Land M.L."/>
            <person name="Brown S.D."/>
            <person name="Larimer F."/>
            <person name="Keller K.L."/>
            <person name="Rapp-Giles B.J."/>
            <person name="Price M.N."/>
            <person name="Lin M."/>
            <person name="Bruce D.C."/>
            <person name="Detter J.C."/>
            <person name="Tapia R."/>
            <person name="Han C.S."/>
            <person name="Goodwin L.A."/>
            <person name="Cheng J.F."/>
            <person name="Pitluck S."/>
            <person name="Copeland A."/>
            <person name="Lucas S."/>
            <person name="Nolan M."/>
            <person name="Lapidus A.L."/>
            <person name="Palumbo A.V."/>
            <person name="Wall J.D."/>
        </authorList>
    </citation>
    <scope>NUCLEOTIDE SEQUENCE [LARGE SCALE GENOMIC DNA]</scope>
    <source>
        <strain evidence="2">ATCC BAA 1058 / DSM 17464 / G20</strain>
    </source>
</reference>
<dbReference type="HOGENOM" id="CLU_072765_0_0_7"/>
<dbReference type="eggNOG" id="COG0457">
    <property type="taxonomic scope" value="Bacteria"/>
</dbReference>
<dbReference type="SUPFAM" id="SSF48452">
    <property type="entry name" value="TPR-like"/>
    <property type="match status" value="1"/>
</dbReference>
<name>Q311G9_OLEA2</name>
<dbReference type="KEGG" id="dde:Dde_1630"/>
<evidence type="ECO:0000313" key="1">
    <source>
        <dbReference type="EMBL" id="ABB38427.2"/>
    </source>
</evidence>
<accession>Q311G9</accession>
<dbReference type="Gene3D" id="1.25.40.10">
    <property type="entry name" value="Tetratricopeptide repeat domain"/>
    <property type="match status" value="1"/>
</dbReference>
<sequence length="277" mass="31971">MLRKTSPRTVRQNLARAKSAIRRDNIFKAIECTLAALRAYVPGELLATARFETEVLLEEVITDLNRSSGITGFFRHQKIETSVPIRYARGREDELVDRLETILHGLIRLQEETLRLEKEEEQARKLQLLENGRACLDKGQLPRGKSYLRRIVDEWGHEEGIMSSIGLIMLEYGLYFEAADVLSHAIRRFPADSKAWAGAIQAYKTLKEYEKAESLYLKGMKQFGRHPVTLLNLAKLYMDWRKTDLAYDYARLALERDPQLAEASDIVRQAEKKLFSR</sequence>
<dbReference type="InterPro" id="IPR019734">
    <property type="entry name" value="TPR_rpt"/>
</dbReference>